<evidence type="ECO:0000259" key="1">
    <source>
        <dbReference type="Pfam" id="PF08608"/>
    </source>
</evidence>
<dbReference type="InterPro" id="IPR017518">
    <property type="entry name" value="CHP03084"/>
</dbReference>
<dbReference type="SUPFAM" id="SSF109854">
    <property type="entry name" value="DinB/YfiT-like putative metalloenzymes"/>
    <property type="match status" value="1"/>
</dbReference>
<dbReference type="OrthoDB" id="113180at2"/>
<feature type="domain" description="Mycothiol-dependent maleylpyruvate isomerase metal-binding" evidence="2">
    <location>
        <begin position="7"/>
        <end position="143"/>
    </location>
</feature>
<dbReference type="GO" id="GO:0046872">
    <property type="term" value="F:metal ion binding"/>
    <property type="evidence" value="ECO:0007669"/>
    <property type="project" value="InterPro"/>
</dbReference>
<dbReference type="InterPro" id="IPR017517">
    <property type="entry name" value="Maleyloyr_isom"/>
</dbReference>
<evidence type="ECO:0000313" key="3">
    <source>
        <dbReference type="EMBL" id="GED99806.1"/>
    </source>
</evidence>
<dbReference type="EMBL" id="BJOV01000001">
    <property type="protein sequence ID" value="GED99806.1"/>
    <property type="molecule type" value="Genomic_DNA"/>
</dbReference>
<reference evidence="4" key="1">
    <citation type="submission" date="2019-06" db="EMBL/GenBank/DDBJ databases">
        <title>Gordonia isolated from sludge of a wastewater treatment plant.</title>
        <authorList>
            <person name="Tamura T."/>
            <person name="Aoyama K."/>
            <person name="Kang Y."/>
            <person name="Saito S."/>
            <person name="Akiyama N."/>
            <person name="Yazawa K."/>
            <person name="Gonoi T."/>
            <person name="Mikami Y."/>
        </authorList>
    </citation>
    <scope>NUCLEOTIDE SEQUENCE [LARGE SCALE GENOMIC DNA]</scope>
    <source>
        <strain evidence="4">NBRC 107696</strain>
    </source>
</reference>
<gene>
    <name evidence="3" type="ORF">nbrc107696_02530</name>
</gene>
<dbReference type="Proteomes" id="UP000444960">
    <property type="component" value="Unassembled WGS sequence"/>
</dbReference>
<evidence type="ECO:0000313" key="4">
    <source>
        <dbReference type="Proteomes" id="UP000444960"/>
    </source>
</evidence>
<dbReference type="NCBIfam" id="TIGR03083">
    <property type="entry name" value="maleylpyruvate isomerase family mycothiol-dependent enzyme"/>
    <property type="match status" value="1"/>
</dbReference>
<sequence length="260" mass="28227">MSIAEDLRAEYASLDNLVADLPDERWASPTPAEGWTIAHQVGHILWTDRVSLLAATDPDGFAELLVVAGADPLGFVDQAAEVESRRTPAEILADWRDTREMLLAALADVPDGVKVPWFGPPMSATSMTTARIMETWAHALDVADALGVRVEPTDRIRNVAHIGVRTRDFAYMVNGRTAPTEPFRYELTGPSGEVWTWGPDDATNIVRGDAVDFCELVTQRRSIDDLGLELIGDDANEWATIAQCFAGPPGSGRASSKEGL</sequence>
<name>A0A7I9V3K8_9ACTN</name>
<accession>A0A7I9V3K8</accession>
<organism evidence="3 4">
    <name type="scientific">Gordonia spumicola</name>
    <dbReference type="NCBI Taxonomy" id="589161"/>
    <lineage>
        <taxon>Bacteria</taxon>
        <taxon>Bacillati</taxon>
        <taxon>Actinomycetota</taxon>
        <taxon>Actinomycetes</taxon>
        <taxon>Mycobacteriales</taxon>
        <taxon>Gordoniaceae</taxon>
        <taxon>Gordonia</taxon>
    </lineage>
</organism>
<dbReference type="Gene3D" id="1.20.120.450">
    <property type="entry name" value="dinb family like domain"/>
    <property type="match status" value="1"/>
</dbReference>
<feature type="domain" description="tRNA wybutosine-synthesis" evidence="1">
    <location>
        <begin position="179"/>
        <end position="222"/>
    </location>
</feature>
<protein>
    <recommendedName>
        <fullName evidence="5">TIGR03084 family protein</fullName>
    </recommendedName>
</protein>
<dbReference type="Pfam" id="PF08608">
    <property type="entry name" value="Wyosine_form"/>
    <property type="match status" value="1"/>
</dbReference>
<dbReference type="RefSeq" id="WP_161893759.1">
    <property type="nucleotide sequence ID" value="NZ_BJOV01000001.1"/>
</dbReference>
<dbReference type="NCBIfam" id="TIGR03084">
    <property type="entry name" value="TIGR03084 family metal-binding protein"/>
    <property type="match status" value="1"/>
</dbReference>
<keyword evidence="4" id="KW-1185">Reference proteome</keyword>
<evidence type="ECO:0000259" key="2">
    <source>
        <dbReference type="Pfam" id="PF11716"/>
    </source>
</evidence>
<dbReference type="Pfam" id="PF11716">
    <property type="entry name" value="MDMPI_N"/>
    <property type="match status" value="1"/>
</dbReference>
<evidence type="ECO:0008006" key="5">
    <source>
        <dbReference type="Google" id="ProtNLM"/>
    </source>
</evidence>
<dbReference type="InterPro" id="IPR024344">
    <property type="entry name" value="MDMPI_metal-binding"/>
</dbReference>
<dbReference type="InterPro" id="IPR034660">
    <property type="entry name" value="DinB/YfiT-like"/>
</dbReference>
<proteinExistence type="predicted"/>
<comment type="caution">
    <text evidence="3">The sequence shown here is derived from an EMBL/GenBank/DDBJ whole genome shotgun (WGS) entry which is preliminary data.</text>
</comment>
<dbReference type="InterPro" id="IPR013917">
    <property type="entry name" value="tRNA_wybutosine-synth"/>
</dbReference>
<dbReference type="AlphaFoldDB" id="A0A7I9V3K8"/>